<dbReference type="InterPro" id="IPR014710">
    <property type="entry name" value="RmlC-like_jellyroll"/>
</dbReference>
<dbReference type="SUPFAM" id="SSF51182">
    <property type="entry name" value="RmlC-like cupins"/>
    <property type="match status" value="1"/>
</dbReference>
<name>X0VJ80_9ZZZZ</name>
<reference evidence="3" key="1">
    <citation type="journal article" date="2014" name="Front. Microbiol.">
        <title>High frequency of phylogenetically diverse reductive dehalogenase-homologous genes in deep subseafloor sedimentary metagenomes.</title>
        <authorList>
            <person name="Kawai M."/>
            <person name="Futagami T."/>
            <person name="Toyoda A."/>
            <person name="Takaki Y."/>
            <person name="Nishi S."/>
            <person name="Hori S."/>
            <person name="Arai W."/>
            <person name="Tsubouchi T."/>
            <person name="Morono Y."/>
            <person name="Uchiyama I."/>
            <person name="Ito T."/>
            <person name="Fujiyama A."/>
            <person name="Inagaki F."/>
            <person name="Takami H."/>
        </authorList>
    </citation>
    <scope>NUCLEOTIDE SEQUENCE</scope>
    <source>
        <strain evidence="3">Expedition CK06-06</strain>
    </source>
</reference>
<dbReference type="InterPro" id="IPR012093">
    <property type="entry name" value="Pirin"/>
</dbReference>
<dbReference type="EMBL" id="BARS01032773">
    <property type="protein sequence ID" value="GAG18310.1"/>
    <property type="molecule type" value="Genomic_DNA"/>
</dbReference>
<proteinExistence type="inferred from homology"/>
<dbReference type="PANTHER" id="PTHR13903:SF8">
    <property type="entry name" value="PIRIN"/>
    <property type="match status" value="1"/>
</dbReference>
<dbReference type="PANTHER" id="PTHR13903">
    <property type="entry name" value="PIRIN-RELATED"/>
    <property type="match status" value="1"/>
</dbReference>
<comment type="similarity">
    <text evidence="1">Belongs to the pirin family.</text>
</comment>
<accession>X0VJ80</accession>
<dbReference type="CDD" id="cd02909">
    <property type="entry name" value="cupin_pirin_N"/>
    <property type="match status" value="1"/>
</dbReference>
<protein>
    <recommendedName>
        <fullName evidence="2">Pirin N-terminal domain-containing protein</fullName>
    </recommendedName>
</protein>
<evidence type="ECO:0000313" key="3">
    <source>
        <dbReference type="EMBL" id="GAG18310.1"/>
    </source>
</evidence>
<dbReference type="Gene3D" id="2.60.120.10">
    <property type="entry name" value="Jelly Rolls"/>
    <property type="match status" value="1"/>
</dbReference>
<dbReference type="AlphaFoldDB" id="X0VJ80"/>
<feature type="non-terminal residue" evidence="3">
    <location>
        <position position="109"/>
    </location>
</feature>
<feature type="domain" description="Pirin N-terminal" evidence="2">
    <location>
        <begin position="24"/>
        <end position="108"/>
    </location>
</feature>
<comment type="caution">
    <text evidence="3">The sequence shown here is derived from an EMBL/GenBank/DDBJ whole genome shotgun (WGS) entry which is preliminary data.</text>
</comment>
<dbReference type="InterPro" id="IPR011051">
    <property type="entry name" value="RmlC_Cupin_sf"/>
</dbReference>
<dbReference type="InterPro" id="IPR003829">
    <property type="entry name" value="Pirin_N_dom"/>
</dbReference>
<evidence type="ECO:0000256" key="1">
    <source>
        <dbReference type="ARBA" id="ARBA00008416"/>
    </source>
</evidence>
<gene>
    <name evidence="3" type="ORF">S01H1_50837</name>
</gene>
<organism evidence="3">
    <name type="scientific">marine sediment metagenome</name>
    <dbReference type="NCBI Taxonomy" id="412755"/>
    <lineage>
        <taxon>unclassified sequences</taxon>
        <taxon>metagenomes</taxon>
        <taxon>ecological metagenomes</taxon>
    </lineage>
</organism>
<dbReference type="Pfam" id="PF02678">
    <property type="entry name" value="Pirin"/>
    <property type="match status" value="1"/>
</dbReference>
<sequence>MQRRNVSKTTTARPATDGAGVKINRMSGFSDAYRMDPFLMLDEIRSDSKDDFIAGFPPHPHRGFETVTYMRAGAFSHKDSMGNSGSISAGGAQWMTAGSGVIHSEMPAA</sequence>
<evidence type="ECO:0000259" key="2">
    <source>
        <dbReference type="Pfam" id="PF02678"/>
    </source>
</evidence>